<proteinExistence type="predicted"/>
<protein>
    <submittedName>
        <fullName evidence="1">Uncharacterized protein</fullName>
    </submittedName>
</protein>
<name>M7ZRP1_TRIUA</name>
<dbReference type="EMBL" id="KD175506">
    <property type="protein sequence ID" value="EMS55020.1"/>
    <property type="molecule type" value="Genomic_DNA"/>
</dbReference>
<sequence>MAAAADSCAGDVHGRLYSSYILLHTLTDVPHVTSKLKLKQKLPRKKDLEKLLSAAAAHG</sequence>
<dbReference type="AlphaFoldDB" id="M7ZRP1"/>
<accession>M7ZRP1</accession>
<evidence type="ECO:0000313" key="1">
    <source>
        <dbReference type="EMBL" id="EMS55020.1"/>
    </source>
</evidence>
<organism evidence="1">
    <name type="scientific">Triticum urartu</name>
    <name type="common">Red wild einkorn</name>
    <name type="synonym">Crithodium urartu</name>
    <dbReference type="NCBI Taxonomy" id="4572"/>
    <lineage>
        <taxon>Eukaryota</taxon>
        <taxon>Viridiplantae</taxon>
        <taxon>Streptophyta</taxon>
        <taxon>Embryophyta</taxon>
        <taxon>Tracheophyta</taxon>
        <taxon>Spermatophyta</taxon>
        <taxon>Magnoliopsida</taxon>
        <taxon>Liliopsida</taxon>
        <taxon>Poales</taxon>
        <taxon>Poaceae</taxon>
        <taxon>BOP clade</taxon>
        <taxon>Pooideae</taxon>
        <taxon>Triticodae</taxon>
        <taxon>Triticeae</taxon>
        <taxon>Triticinae</taxon>
        <taxon>Triticum</taxon>
    </lineage>
</organism>
<gene>
    <name evidence="1" type="ORF">TRIUR3_16444</name>
</gene>
<reference evidence="1" key="1">
    <citation type="journal article" date="2013" name="Nature">
        <title>Draft genome of the wheat A-genome progenitor Triticum urartu.</title>
        <authorList>
            <person name="Ling H.Q."/>
            <person name="Zhao S."/>
            <person name="Liu D."/>
            <person name="Wang J."/>
            <person name="Sun H."/>
            <person name="Zhang C."/>
            <person name="Fan H."/>
            <person name="Li D."/>
            <person name="Dong L."/>
            <person name="Tao Y."/>
            <person name="Gao C."/>
            <person name="Wu H."/>
            <person name="Li Y."/>
            <person name="Cui Y."/>
            <person name="Guo X."/>
            <person name="Zheng S."/>
            <person name="Wang B."/>
            <person name="Yu K."/>
            <person name="Liang Q."/>
            <person name="Yang W."/>
            <person name="Lou X."/>
            <person name="Chen J."/>
            <person name="Feng M."/>
            <person name="Jian J."/>
            <person name="Zhang X."/>
            <person name="Luo G."/>
            <person name="Jiang Y."/>
            <person name="Liu J."/>
            <person name="Wang Z."/>
            <person name="Sha Y."/>
            <person name="Zhang B."/>
            <person name="Wu H."/>
            <person name="Tang D."/>
            <person name="Shen Q."/>
            <person name="Xue P."/>
            <person name="Zou S."/>
            <person name="Wang X."/>
            <person name="Liu X."/>
            <person name="Wang F."/>
            <person name="Yang Y."/>
            <person name="An X."/>
            <person name="Dong Z."/>
            <person name="Zhang K."/>
            <person name="Zhang X."/>
            <person name="Luo M.C."/>
            <person name="Dvorak J."/>
            <person name="Tong Y."/>
            <person name="Wang J."/>
            <person name="Yang H."/>
            <person name="Li Z."/>
            <person name="Wang D."/>
            <person name="Zhang A."/>
            <person name="Wang J."/>
        </authorList>
    </citation>
    <scope>NUCLEOTIDE SEQUENCE</scope>
</reference>